<dbReference type="EMBL" id="JAKLWS010000020">
    <property type="protein sequence ID" value="MCG2589760.1"/>
    <property type="molecule type" value="Genomic_DNA"/>
</dbReference>
<dbReference type="Pfam" id="PF13692">
    <property type="entry name" value="Glyco_trans_1_4"/>
    <property type="match status" value="1"/>
</dbReference>
<dbReference type="RefSeq" id="WP_237855118.1">
    <property type="nucleotide sequence ID" value="NZ_JAKLWS010000020.1"/>
</dbReference>
<accession>A0ABS9KG05</accession>
<gene>
    <name evidence="1" type="ORF">L6773_14360</name>
</gene>
<dbReference type="Gene3D" id="3.40.50.2000">
    <property type="entry name" value="Glycogen Phosphorylase B"/>
    <property type="match status" value="1"/>
</dbReference>
<reference evidence="1" key="2">
    <citation type="submission" date="2024-05" db="EMBL/GenBank/DDBJ databases">
        <title>Rhodohalobacter halophilus gen. nov., sp. nov., a moderately halophilic member of the family Balneolaceae.</title>
        <authorList>
            <person name="Xia J."/>
        </authorList>
    </citation>
    <scope>NUCLEOTIDE SEQUENCE</scope>
    <source>
        <strain evidence="1">WB101</strain>
    </source>
</reference>
<protein>
    <submittedName>
        <fullName evidence="1">Glycosyltransferase family 4 protein</fullName>
    </submittedName>
</protein>
<keyword evidence="2" id="KW-1185">Reference proteome</keyword>
<dbReference type="CDD" id="cd03801">
    <property type="entry name" value="GT4_PimA-like"/>
    <property type="match status" value="1"/>
</dbReference>
<dbReference type="Proteomes" id="UP001165366">
    <property type="component" value="Unassembled WGS sequence"/>
</dbReference>
<comment type="caution">
    <text evidence="1">The sequence shown here is derived from an EMBL/GenBank/DDBJ whole genome shotgun (WGS) entry which is preliminary data.</text>
</comment>
<sequence>MPNSPTLLIIGKVWPEPKSSAAGSRMVQLIQLFLDAGWQITFSSSASNSEYSFDLDGIGVTEQPIKINDSSFDEFIRDLKPNMVLFDRFMIEEQFGWRVAENCPETIRILDTIDLHSLRIARQNAYNNEEEFHVGNLLLEDTAKREIASILRCDLSLIISDAEMKILKEIFEVDENLLFYLPYLLDFETNSIVKDPPTFDDRNGFISIGNFKHEPNWNAVLWLKEEIWPLIKKQLPEAKFYAYGSYPSKKVFQLSNPDDGFLIKGRASDALSVISKAKVLLAPLRFGAGLKGKLVDAALSGTPSVTTSIGSEGIELGCKWNGVISNDPEQFANAAVQLYQNKEFWERSQQAGYELLKKRFDLKKFDESLLTKIEEIRMNLESHRRKNFIGSMLRHHTMNSTKFMSRWIEEKNK</sequence>
<dbReference type="SUPFAM" id="SSF53756">
    <property type="entry name" value="UDP-Glycosyltransferase/glycogen phosphorylase"/>
    <property type="match status" value="1"/>
</dbReference>
<name>A0ABS9KG05_9BACT</name>
<evidence type="ECO:0000313" key="2">
    <source>
        <dbReference type="Proteomes" id="UP001165366"/>
    </source>
</evidence>
<evidence type="ECO:0000313" key="1">
    <source>
        <dbReference type="EMBL" id="MCG2589760.1"/>
    </source>
</evidence>
<reference evidence="1" key="1">
    <citation type="submission" date="2022-01" db="EMBL/GenBank/DDBJ databases">
        <authorList>
            <person name="Wang Y."/>
        </authorList>
    </citation>
    <scope>NUCLEOTIDE SEQUENCE</scope>
    <source>
        <strain evidence="1">WB101</strain>
    </source>
</reference>
<organism evidence="1 2">
    <name type="scientific">Rhodohalobacter sulfatireducens</name>
    <dbReference type="NCBI Taxonomy" id="2911366"/>
    <lineage>
        <taxon>Bacteria</taxon>
        <taxon>Pseudomonadati</taxon>
        <taxon>Balneolota</taxon>
        <taxon>Balneolia</taxon>
        <taxon>Balneolales</taxon>
        <taxon>Balneolaceae</taxon>
        <taxon>Rhodohalobacter</taxon>
    </lineage>
</organism>
<proteinExistence type="predicted"/>